<keyword evidence="5 8" id="KW-0812">Transmembrane</keyword>
<dbReference type="GO" id="GO:0005886">
    <property type="term" value="C:plasma membrane"/>
    <property type="evidence" value="ECO:0007669"/>
    <property type="project" value="UniProtKB-SubCell"/>
</dbReference>
<feature type="transmembrane region" description="Helical" evidence="8">
    <location>
        <begin position="169"/>
        <end position="196"/>
    </location>
</feature>
<evidence type="ECO:0000256" key="4">
    <source>
        <dbReference type="ARBA" id="ARBA00022475"/>
    </source>
</evidence>
<feature type="transmembrane region" description="Helical" evidence="8">
    <location>
        <begin position="34"/>
        <end position="56"/>
    </location>
</feature>
<evidence type="ECO:0000256" key="3">
    <source>
        <dbReference type="ARBA" id="ARBA00011489"/>
    </source>
</evidence>
<dbReference type="EMBL" id="JAUHHV010000007">
    <property type="protein sequence ID" value="KAK1417887.1"/>
    <property type="molecule type" value="Genomic_DNA"/>
</dbReference>
<gene>
    <name evidence="10" type="ORF">QVD17_27022</name>
</gene>
<evidence type="ECO:0000313" key="10">
    <source>
        <dbReference type="EMBL" id="KAK1417887.1"/>
    </source>
</evidence>
<dbReference type="NCBIfam" id="TIGR01569">
    <property type="entry name" value="A_tha_TIGR01569"/>
    <property type="match status" value="1"/>
</dbReference>
<dbReference type="InterPro" id="IPR044173">
    <property type="entry name" value="CASPL"/>
</dbReference>
<evidence type="ECO:0000256" key="8">
    <source>
        <dbReference type="RuleBase" id="RU361233"/>
    </source>
</evidence>
<comment type="similarity">
    <text evidence="2 8">Belongs to the Casparian strip membrane proteins (CASP) family.</text>
</comment>
<evidence type="ECO:0000256" key="1">
    <source>
        <dbReference type="ARBA" id="ARBA00004651"/>
    </source>
</evidence>
<dbReference type="AlphaFoldDB" id="A0AAD8NQV5"/>
<proteinExistence type="inferred from homology"/>
<evidence type="ECO:0000256" key="6">
    <source>
        <dbReference type="ARBA" id="ARBA00022989"/>
    </source>
</evidence>
<comment type="subunit">
    <text evidence="3 8">Homodimer and heterodimers.</text>
</comment>
<keyword evidence="6 8" id="KW-1133">Transmembrane helix</keyword>
<dbReference type="PANTHER" id="PTHR36488:SF8">
    <property type="entry name" value="CASP-LIKE PROTEIN 1U1"/>
    <property type="match status" value="1"/>
</dbReference>
<dbReference type="InterPro" id="IPR006459">
    <property type="entry name" value="CASP/CASPL"/>
</dbReference>
<dbReference type="Proteomes" id="UP001229421">
    <property type="component" value="Unassembled WGS sequence"/>
</dbReference>
<feature type="transmembrane region" description="Helical" evidence="8">
    <location>
        <begin position="84"/>
        <end position="109"/>
    </location>
</feature>
<feature type="domain" description="Casparian strip membrane protein" evidence="9">
    <location>
        <begin position="33"/>
        <end position="183"/>
    </location>
</feature>
<feature type="transmembrane region" description="Helical" evidence="8">
    <location>
        <begin position="129"/>
        <end position="149"/>
    </location>
</feature>
<name>A0AAD8NQV5_TARER</name>
<keyword evidence="11" id="KW-1185">Reference proteome</keyword>
<dbReference type="PANTHER" id="PTHR36488">
    <property type="entry name" value="CASP-LIKE PROTEIN 1U1"/>
    <property type="match status" value="1"/>
</dbReference>
<sequence>MAPITATTLINPPHATVDMEIPVKWSGGVKNHVIIVDVALRAFLFVTSLVAVIVIVTSKQTKMIPVSPLITIPVDVNWYMLHAYIYYVTAHCVGCLYSIITCATSILALKKIGRYSEKLQSQFVILDSVLLGIISSAAGAGAAIAYIGLKGNSYARWNKICNVFGSFCRHIGISVFMSLVSSVTLVLLVWLSVYALTKKITKR</sequence>
<evidence type="ECO:0000313" key="11">
    <source>
        <dbReference type="Proteomes" id="UP001229421"/>
    </source>
</evidence>
<comment type="caution">
    <text evidence="10">The sequence shown here is derived from an EMBL/GenBank/DDBJ whole genome shotgun (WGS) entry which is preliminary data.</text>
</comment>
<evidence type="ECO:0000256" key="7">
    <source>
        <dbReference type="ARBA" id="ARBA00023136"/>
    </source>
</evidence>
<keyword evidence="7 8" id="KW-0472">Membrane</keyword>
<dbReference type="Pfam" id="PF04535">
    <property type="entry name" value="CASP_dom"/>
    <property type="match status" value="1"/>
</dbReference>
<reference evidence="10" key="1">
    <citation type="journal article" date="2023" name="bioRxiv">
        <title>Improved chromosome-level genome assembly for marigold (Tagetes erecta).</title>
        <authorList>
            <person name="Jiang F."/>
            <person name="Yuan L."/>
            <person name="Wang S."/>
            <person name="Wang H."/>
            <person name="Xu D."/>
            <person name="Wang A."/>
            <person name="Fan W."/>
        </authorList>
    </citation>
    <scope>NUCLEOTIDE SEQUENCE</scope>
    <source>
        <strain evidence="10">WSJ</strain>
        <tissue evidence="10">Leaf</tissue>
    </source>
</reference>
<dbReference type="InterPro" id="IPR006702">
    <property type="entry name" value="CASP_dom"/>
</dbReference>
<accession>A0AAD8NQV5</accession>
<comment type="subcellular location">
    <subcellularLocation>
        <location evidence="1 8">Cell membrane</location>
        <topology evidence="1 8">Multi-pass membrane protein</topology>
    </subcellularLocation>
</comment>
<evidence type="ECO:0000259" key="9">
    <source>
        <dbReference type="Pfam" id="PF04535"/>
    </source>
</evidence>
<keyword evidence="4 8" id="KW-1003">Cell membrane</keyword>
<organism evidence="10 11">
    <name type="scientific">Tagetes erecta</name>
    <name type="common">African marigold</name>
    <dbReference type="NCBI Taxonomy" id="13708"/>
    <lineage>
        <taxon>Eukaryota</taxon>
        <taxon>Viridiplantae</taxon>
        <taxon>Streptophyta</taxon>
        <taxon>Embryophyta</taxon>
        <taxon>Tracheophyta</taxon>
        <taxon>Spermatophyta</taxon>
        <taxon>Magnoliopsida</taxon>
        <taxon>eudicotyledons</taxon>
        <taxon>Gunneridae</taxon>
        <taxon>Pentapetalae</taxon>
        <taxon>asterids</taxon>
        <taxon>campanulids</taxon>
        <taxon>Asterales</taxon>
        <taxon>Asteraceae</taxon>
        <taxon>Asteroideae</taxon>
        <taxon>Heliantheae alliance</taxon>
        <taxon>Tageteae</taxon>
        <taxon>Tagetes</taxon>
    </lineage>
</organism>
<protein>
    <recommendedName>
        <fullName evidence="8">CASP-like protein</fullName>
    </recommendedName>
</protein>
<evidence type="ECO:0000256" key="2">
    <source>
        <dbReference type="ARBA" id="ARBA00007651"/>
    </source>
</evidence>
<evidence type="ECO:0000256" key="5">
    <source>
        <dbReference type="ARBA" id="ARBA00022692"/>
    </source>
</evidence>